<dbReference type="HOGENOM" id="CLU_100570_0_0_11"/>
<dbReference type="PROSITE" id="PS50977">
    <property type="entry name" value="HTH_TETR_2"/>
    <property type="match status" value="1"/>
</dbReference>
<dbReference type="GO" id="GO:0003700">
    <property type="term" value="F:DNA-binding transcription factor activity"/>
    <property type="evidence" value="ECO:0007669"/>
    <property type="project" value="TreeGrafter"/>
</dbReference>
<dbReference type="SUPFAM" id="SSF48498">
    <property type="entry name" value="Tetracyclin repressor-like, C-terminal domain"/>
    <property type="match status" value="1"/>
</dbReference>
<dbReference type="Gene3D" id="1.10.357.10">
    <property type="entry name" value="Tetracycline Repressor, domain 2"/>
    <property type="match status" value="1"/>
</dbReference>
<name>G8RV73_MYCRN</name>
<dbReference type="AlphaFoldDB" id="G8RV73"/>
<dbReference type="PATRIC" id="fig|710685.3.peg.1139"/>
<dbReference type="eggNOG" id="COG1309">
    <property type="taxonomic scope" value="Bacteria"/>
</dbReference>
<dbReference type="Pfam" id="PF00440">
    <property type="entry name" value="TetR_N"/>
    <property type="match status" value="1"/>
</dbReference>
<feature type="domain" description="HTH tetR-type" evidence="5">
    <location>
        <begin position="11"/>
        <end position="71"/>
    </location>
</feature>
<reference evidence="6 7" key="1">
    <citation type="submission" date="2011-12" db="EMBL/GenBank/DDBJ databases">
        <title>Complete sequence of Mycobacterium rhodesiae NBB3.</title>
        <authorList>
            <consortium name="US DOE Joint Genome Institute"/>
            <person name="Lucas S."/>
            <person name="Han J."/>
            <person name="Lapidus A."/>
            <person name="Cheng J.-F."/>
            <person name="Goodwin L."/>
            <person name="Pitluck S."/>
            <person name="Peters L."/>
            <person name="Mikhailova N."/>
            <person name="Gu W."/>
            <person name="Detter J.C."/>
            <person name="Han C."/>
            <person name="Tapia R."/>
            <person name="Land M."/>
            <person name="Hauser L."/>
            <person name="Kyrpides N."/>
            <person name="Ivanova N."/>
            <person name="Pagani I."/>
            <person name="Mattes T."/>
            <person name="Holmes A."/>
            <person name="Rutledge P."/>
            <person name="Paulsen I."/>
            <person name="Coleman N."/>
            <person name="Woyke T."/>
        </authorList>
    </citation>
    <scope>NUCLEOTIDE SEQUENCE [LARGE SCALE GENOMIC DNA]</scope>
    <source>
        <strain evidence="6 7">NBB3</strain>
    </source>
</reference>
<dbReference type="InterPro" id="IPR036271">
    <property type="entry name" value="Tet_transcr_reg_TetR-rel_C_sf"/>
</dbReference>
<dbReference type="RefSeq" id="WP_014209569.1">
    <property type="nucleotide sequence ID" value="NC_016604.1"/>
</dbReference>
<accession>G8RV73</accession>
<dbReference type="PANTHER" id="PTHR30055">
    <property type="entry name" value="HTH-TYPE TRANSCRIPTIONAL REGULATOR RUTR"/>
    <property type="match status" value="1"/>
</dbReference>
<dbReference type="InterPro" id="IPR009057">
    <property type="entry name" value="Homeodomain-like_sf"/>
</dbReference>
<keyword evidence="1" id="KW-0805">Transcription regulation</keyword>
<sequence>MAGKDGPSKGERTRERLMGAAIGEFRRAGVAGADVRAIAADAGVSPATFYFHFPTKEHVLIELERREEERIAGELSRSFVESPALPAVLTKVVDAVAGLEQRLGSPLFKDFLALHFSAARPPEEIWTNHPVIVAVVEELRRAGERGAIPADVDPLYSGVFFLVGLYALLITLPNVEPTRTHVLEQYVRTSLYGMRIEPTTA</sequence>
<protein>
    <submittedName>
        <fullName evidence="6">Transcriptional regulator</fullName>
    </submittedName>
</protein>
<feature type="DNA-binding region" description="H-T-H motif" evidence="4">
    <location>
        <begin position="34"/>
        <end position="53"/>
    </location>
</feature>
<dbReference type="InterPro" id="IPR050109">
    <property type="entry name" value="HTH-type_TetR-like_transc_reg"/>
</dbReference>
<keyword evidence="2 4" id="KW-0238">DNA-binding</keyword>
<dbReference type="STRING" id="710685.MycrhN_1130"/>
<dbReference type="PANTHER" id="PTHR30055:SF234">
    <property type="entry name" value="HTH-TYPE TRANSCRIPTIONAL REGULATOR BETI"/>
    <property type="match status" value="1"/>
</dbReference>
<keyword evidence="7" id="KW-1185">Reference proteome</keyword>
<dbReference type="EMBL" id="CP003169">
    <property type="protein sequence ID" value="AEV71754.1"/>
    <property type="molecule type" value="Genomic_DNA"/>
</dbReference>
<evidence type="ECO:0000259" key="5">
    <source>
        <dbReference type="PROSITE" id="PS50977"/>
    </source>
</evidence>
<dbReference type="PRINTS" id="PR00455">
    <property type="entry name" value="HTHTETR"/>
</dbReference>
<evidence type="ECO:0000256" key="2">
    <source>
        <dbReference type="ARBA" id="ARBA00023125"/>
    </source>
</evidence>
<evidence type="ECO:0000256" key="1">
    <source>
        <dbReference type="ARBA" id="ARBA00023015"/>
    </source>
</evidence>
<evidence type="ECO:0000256" key="3">
    <source>
        <dbReference type="ARBA" id="ARBA00023163"/>
    </source>
</evidence>
<proteinExistence type="predicted"/>
<dbReference type="GO" id="GO:0000976">
    <property type="term" value="F:transcription cis-regulatory region binding"/>
    <property type="evidence" value="ECO:0007669"/>
    <property type="project" value="TreeGrafter"/>
</dbReference>
<organism evidence="6 7">
    <name type="scientific">Mycolicibacterium rhodesiae (strain NBB3)</name>
    <name type="common">Mycobacterium rhodesiae</name>
    <dbReference type="NCBI Taxonomy" id="710685"/>
    <lineage>
        <taxon>Bacteria</taxon>
        <taxon>Bacillati</taxon>
        <taxon>Actinomycetota</taxon>
        <taxon>Actinomycetes</taxon>
        <taxon>Mycobacteriales</taxon>
        <taxon>Mycobacteriaceae</taxon>
        <taxon>Mycolicibacterium</taxon>
    </lineage>
</organism>
<evidence type="ECO:0000313" key="6">
    <source>
        <dbReference type="EMBL" id="AEV71754.1"/>
    </source>
</evidence>
<dbReference type="KEGG" id="mrh:MycrhN_1130"/>
<evidence type="ECO:0000313" key="7">
    <source>
        <dbReference type="Proteomes" id="UP000005442"/>
    </source>
</evidence>
<keyword evidence="3" id="KW-0804">Transcription</keyword>
<evidence type="ECO:0000256" key="4">
    <source>
        <dbReference type="PROSITE-ProRule" id="PRU00335"/>
    </source>
</evidence>
<gene>
    <name evidence="6" type="ordered locus">MycrhN_1130</name>
</gene>
<dbReference type="Proteomes" id="UP000005442">
    <property type="component" value="Chromosome"/>
</dbReference>
<dbReference type="InterPro" id="IPR001647">
    <property type="entry name" value="HTH_TetR"/>
</dbReference>
<dbReference type="SUPFAM" id="SSF46689">
    <property type="entry name" value="Homeodomain-like"/>
    <property type="match status" value="1"/>
</dbReference>